<dbReference type="Proteomes" id="UP000029628">
    <property type="component" value="Unassembled WGS sequence"/>
</dbReference>
<dbReference type="RefSeq" id="WP_038151768.1">
    <property type="nucleotide sequence ID" value="NZ_JRNT01000007.1"/>
</dbReference>
<feature type="domain" description="RNase E/G thioredoxin-like" evidence="9">
    <location>
        <begin position="390"/>
        <end position="469"/>
    </location>
</feature>
<dbReference type="GO" id="GO:0016787">
    <property type="term" value="F:hydrolase activity"/>
    <property type="evidence" value="ECO:0007669"/>
    <property type="project" value="UniProtKB-KW"/>
</dbReference>
<evidence type="ECO:0000313" key="11">
    <source>
        <dbReference type="Proteomes" id="UP000029628"/>
    </source>
</evidence>
<name>A0A096ALT5_9FIRM</name>
<dbReference type="Gene3D" id="2.40.50.140">
    <property type="entry name" value="Nucleic acid-binding proteins"/>
    <property type="match status" value="1"/>
</dbReference>
<dbReference type="InterPro" id="IPR012340">
    <property type="entry name" value="NA-bd_OB-fold"/>
</dbReference>
<accession>A0A096ALT5</accession>
<evidence type="ECO:0000256" key="3">
    <source>
        <dbReference type="ARBA" id="ARBA00022722"/>
    </source>
</evidence>
<reference evidence="10 11" key="1">
    <citation type="submission" date="2014-07" db="EMBL/GenBank/DDBJ databases">
        <authorList>
            <person name="McCorrison J."/>
            <person name="Sanka R."/>
            <person name="Torralba M."/>
            <person name="Gillis M."/>
            <person name="Haft D.H."/>
            <person name="Methe B."/>
            <person name="Sutton G."/>
            <person name="Nelson K.E."/>
        </authorList>
    </citation>
    <scope>NUCLEOTIDE SEQUENCE [LARGE SCALE GENOMIC DNA]</scope>
    <source>
        <strain evidence="10 11">DNF00314</strain>
    </source>
</reference>
<dbReference type="GO" id="GO:0003723">
    <property type="term" value="F:RNA binding"/>
    <property type="evidence" value="ECO:0007669"/>
    <property type="project" value="UniProtKB-KW"/>
</dbReference>
<sequence>MKQIVISAMPEELCMAIVDEENRLVDYMVERPDEEHIANHIFKGTIKNVLPGMQAAFLDIGRSDNAYLNLQSGKQSQLLQKLFVGQHLLVQVVKEEMLGKGARVTSDISLAGRFMVLLPYAKGIHISKKIKDPLMREQLAVIAEPYLNKGCGLILRTAASKATPDEVAADMEFLWHTWQSIHNRFSIAKGGTCLYTDADFWYRIFREHVTADVSTIIVDDPVGFKRISELLALTKLDDYISLQLYTDKEPIYKAYQVDEQIESLTNTEVTLPSGGTLRIDHTEALTVIDVNSSSFVGQSKSAEDLAVAVNTEAAKEICRQLRLRDIGGIIVCDFIDMRQEKHKKDILRVLTRLAKEDKSKTVVCGISSLGLVEMTRKRKRQGLQTILFDTCPQCGGTGYIFSGKTVYLQILRKLRDMYKLGRLKSDIEIECHPDVAIYFTKEVCKKLSIELQKSIFITKSKTMNREAYSLLSIGH</sequence>
<dbReference type="AlphaFoldDB" id="A0A096ALT5"/>
<gene>
    <name evidence="10" type="ORF">HMPREF0872_03240</name>
</gene>
<dbReference type="InterPro" id="IPR004659">
    <property type="entry name" value="RNase_E/G"/>
</dbReference>
<keyword evidence="2" id="KW-0963">Cytoplasm</keyword>
<keyword evidence="3" id="KW-0540">Nuclease</keyword>
<dbReference type="InterPro" id="IPR048583">
    <property type="entry name" value="RNase_E_G_thioredoxin-like"/>
</dbReference>
<evidence type="ECO:0000256" key="1">
    <source>
        <dbReference type="ARBA" id="ARBA00001946"/>
    </source>
</evidence>
<comment type="caution">
    <text evidence="10">The sequence shown here is derived from an EMBL/GenBank/DDBJ whole genome shotgun (WGS) entry which is preliminary data.</text>
</comment>
<dbReference type="PANTHER" id="PTHR30001">
    <property type="entry name" value="RIBONUCLEASE"/>
    <property type="match status" value="1"/>
</dbReference>
<dbReference type="CDD" id="cd04453">
    <property type="entry name" value="S1_RNase_E"/>
    <property type="match status" value="1"/>
</dbReference>
<evidence type="ECO:0000256" key="7">
    <source>
        <dbReference type="ARBA" id="ARBA00022884"/>
    </source>
</evidence>
<evidence type="ECO:0000256" key="6">
    <source>
        <dbReference type="ARBA" id="ARBA00022842"/>
    </source>
</evidence>
<dbReference type="GO" id="GO:0005737">
    <property type="term" value="C:cytoplasm"/>
    <property type="evidence" value="ECO:0007669"/>
    <property type="project" value="TreeGrafter"/>
</dbReference>
<evidence type="ECO:0000256" key="4">
    <source>
        <dbReference type="ARBA" id="ARBA00022723"/>
    </source>
</evidence>
<keyword evidence="6" id="KW-0460">Magnesium</keyword>
<comment type="cofactor">
    <cofactor evidence="1">
        <name>Mg(2+)</name>
        <dbReference type="ChEBI" id="CHEBI:18420"/>
    </cofactor>
</comment>
<dbReference type="SUPFAM" id="SSF50249">
    <property type="entry name" value="Nucleic acid-binding proteins"/>
    <property type="match status" value="1"/>
</dbReference>
<evidence type="ECO:0000259" key="8">
    <source>
        <dbReference type="Pfam" id="PF10150"/>
    </source>
</evidence>
<keyword evidence="11" id="KW-1185">Reference proteome</keyword>
<organism evidence="10 11">
    <name type="scientific">Veillonella montpellierensis DNF00314</name>
    <dbReference type="NCBI Taxonomy" id="1401067"/>
    <lineage>
        <taxon>Bacteria</taxon>
        <taxon>Bacillati</taxon>
        <taxon>Bacillota</taxon>
        <taxon>Negativicutes</taxon>
        <taxon>Veillonellales</taxon>
        <taxon>Veillonellaceae</taxon>
        <taxon>Veillonella</taxon>
    </lineage>
</organism>
<dbReference type="eggNOG" id="COG1530">
    <property type="taxonomic scope" value="Bacteria"/>
</dbReference>
<dbReference type="NCBIfam" id="TIGR00757">
    <property type="entry name" value="RNaseEG"/>
    <property type="match status" value="1"/>
</dbReference>
<dbReference type="GO" id="GO:0006364">
    <property type="term" value="P:rRNA processing"/>
    <property type="evidence" value="ECO:0007669"/>
    <property type="project" value="TreeGrafter"/>
</dbReference>
<keyword evidence="7" id="KW-0694">RNA-binding</keyword>
<dbReference type="PANTHER" id="PTHR30001:SF0">
    <property type="entry name" value="RIBONUCLEASE G"/>
    <property type="match status" value="1"/>
</dbReference>
<protein>
    <submittedName>
        <fullName evidence="10">Ribonuclease G</fullName>
    </submittedName>
</protein>
<dbReference type="GO" id="GO:0046872">
    <property type="term" value="F:metal ion binding"/>
    <property type="evidence" value="ECO:0007669"/>
    <property type="project" value="UniProtKB-KW"/>
</dbReference>
<dbReference type="EMBL" id="JRNT01000007">
    <property type="protein sequence ID" value="KGF47735.1"/>
    <property type="molecule type" value="Genomic_DNA"/>
</dbReference>
<dbReference type="Gene3D" id="3.40.1260.20">
    <property type="entry name" value="Ribonuclease E, catalytic domain"/>
    <property type="match status" value="1"/>
</dbReference>
<feature type="domain" description="RNA-binding protein AU-1/Ribonuclease E/G" evidence="8">
    <location>
        <begin position="109"/>
        <end position="378"/>
    </location>
</feature>
<keyword evidence="4" id="KW-0479">Metal-binding</keyword>
<proteinExistence type="predicted"/>
<evidence type="ECO:0000259" key="9">
    <source>
        <dbReference type="Pfam" id="PF20833"/>
    </source>
</evidence>
<evidence type="ECO:0000256" key="5">
    <source>
        <dbReference type="ARBA" id="ARBA00022801"/>
    </source>
</evidence>
<evidence type="ECO:0000256" key="2">
    <source>
        <dbReference type="ARBA" id="ARBA00022490"/>
    </source>
</evidence>
<dbReference type="GO" id="GO:0004540">
    <property type="term" value="F:RNA nuclease activity"/>
    <property type="evidence" value="ECO:0007669"/>
    <property type="project" value="InterPro"/>
</dbReference>
<dbReference type="Pfam" id="PF20833">
    <property type="entry name" value="RNase_E_G_Thio"/>
    <property type="match status" value="1"/>
</dbReference>
<dbReference type="Pfam" id="PF10150">
    <property type="entry name" value="RNase_E_G"/>
    <property type="match status" value="1"/>
</dbReference>
<dbReference type="InterPro" id="IPR019307">
    <property type="entry name" value="RNA-bd_AU-1/RNase_E/G"/>
</dbReference>
<keyword evidence="5" id="KW-0378">Hydrolase</keyword>
<evidence type="ECO:0000313" key="10">
    <source>
        <dbReference type="EMBL" id="KGF47735.1"/>
    </source>
</evidence>